<accession>A0ABU3NNZ2</accession>
<dbReference type="SUPFAM" id="SSF64288">
    <property type="entry name" value="Chorismate lyase-like"/>
    <property type="match status" value="1"/>
</dbReference>
<comment type="caution">
    <text evidence="5">The sequence shown here is derived from an EMBL/GenBank/DDBJ whole genome shotgun (WGS) entry which is preliminary data.</text>
</comment>
<dbReference type="InterPro" id="IPR000524">
    <property type="entry name" value="Tscrpt_reg_HTH_GntR"/>
</dbReference>
<evidence type="ECO:0000313" key="5">
    <source>
        <dbReference type="EMBL" id="MDT8898575.1"/>
    </source>
</evidence>
<dbReference type="RefSeq" id="WP_315625238.1">
    <property type="nucleotide sequence ID" value="NZ_JAUHMF010000002.1"/>
</dbReference>
<dbReference type="Pfam" id="PF07702">
    <property type="entry name" value="UTRA"/>
    <property type="match status" value="1"/>
</dbReference>
<dbReference type="Gene3D" id="1.10.10.10">
    <property type="entry name" value="Winged helix-like DNA-binding domain superfamily/Winged helix DNA-binding domain"/>
    <property type="match status" value="1"/>
</dbReference>
<dbReference type="PRINTS" id="PR00035">
    <property type="entry name" value="HTHGNTR"/>
</dbReference>
<organism evidence="5 6">
    <name type="scientific">Thermanaerothrix solaris</name>
    <dbReference type="NCBI Taxonomy" id="3058434"/>
    <lineage>
        <taxon>Bacteria</taxon>
        <taxon>Bacillati</taxon>
        <taxon>Chloroflexota</taxon>
        <taxon>Anaerolineae</taxon>
        <taxon>Anaerolineales</taxon>
        <taxon>Anaerolineaceae</taxon>
        <taxon>Thermanaerothrix</taxon>
    </lineage>
</organism>
<keyword evidence="1" id="KW-0805">Transcription regulation</keyword>
<reference evidence="5 6" key="1">
    <citation type="submission" date="2023-07" db="EMBL/GenBank/DDBJ databases">
        <title>Novel species of Thermanaerothrix with wide hydrolytic capabilities.</title>
        <authorList>
            <person name="Zayulina K.S."/>
            <person name="Podosokorskaya O.A."/>
            <person name="Elcheninov A.G."/>
        </authorList>
    </citation>
    <scope>NUCLEOTIDE SEQUENCE [LARGE SCALE GENOMIC DNA]</scope>
    <source>
        <strain evidence="5 6">4228-RoL</strain>
    </source>
</reference>
<evidence type="ECO:0000313" key="6">
    <source>
        <dbReference type="Proteomes" id="UP001254165"/>
    </source>
</evidence>
<sequence>MTRMDINAKSPIPLYIQLKELLVRQIRRGELHPHDRLPSERELSERYGISRMTVRQALQLLVKEGVLYTAAGKGTYVSEVLFEQDHALTGFSEQMQRANLHASSRILEATVIPAPPYIAGKLEIPAHGGVVLLKRLRLANEKPVAIETAYLPQNLCPDLLQHDFSRESLYAVLREEYGLVPASAIQVVEAALANVEEAQLLELHPPAAVLRMERVTRTPQNVVIEYVESVYRGDRYKFYAHLRA</sequence>
<dbReference type="InterPro" id="IPR036390">
    <property type="entry name" value="WH_DNA-bd_sf"/>
</dbReference>
<dbReference type="InterPro" id="IPR050679">
    <property type="entry name" value="Bact_HTH_transcr_reg"/>
</dbReference>
<dbReference type="SMART" id="SM00866">
    <property type="entry name" value="UTRA"/>
    <property type="match status" value="1"/>
</dbReference>
<dbReference type="Pfam" id="PF00392">
    <property type="entry name" value="GntR"/>
    <property type="match status" value="1"/>
</dbReference>
<evidence type="ECO:0000256" key="1">
    <source>
        <dbReference type="ARBA" id="ARBA00023015"/>
    </source>
</evidence>
<dbReference type="EMBL" id="JAUHMF010000002">
    <property type="protein sequence ID" value="MDT8898575.1"/>
    <property type="molecule type" value="Genomic_DNA"/>
</dbReference>
<dbReference type="PANTHER" id="PTHR44846">
    <property type="entry name" value="MANNOSYL-D-GLYCERATE TRANSPORT/METABOLISM SYSTEM REPRESSOR MNGR-RELATED"/>
    <property type="match status" value="1"/>
</dbReference>
<keyword evidence="3" id="KW-0804">Transcription</keyword>
<protein>
    <submittedName>
        <fullName evidence="5">GntR family transcriptional regulator</fullName>
    </submittedName>
</protein>
<gene>
    <name evidence="5" type="ORF">QYE77_09865</name>
</gene>
<dbReference type="Proteomes" id="UP001254165">
    <property type="component" value="Unassembled WGS sequence"/>
</dbReference>
<evidence type="ECO:0000259" key="4">
    <source>
        <dbReference type="PROSITE" id="PS50949"/>
    </source>
</evidence>
<dbReference type="PANTHER" id="PTHR44846:SF1">
    <property type="entry name" value="MANNOSYL-D-GLYCERATE TRANSPORT_METABOLISM SYSTEM REPRESSOR MNGR-RELATED"/>
    <property type="match status" value="1"/>
</dbReference>
<dbReference type="InterPro" id="IPR011663">
    <property type="entry name" value="UTRA"/>
</dbReference>
<dbReference type="CDD" id="cd07377">
    <property type="entry name" value="WHTH_GntR"/>
    <property type="match status" value="1"/>
</dbReference>
<keyword evidence="6" id="KW-1185">Reference proteome</keyword>
<dbReference type="PROSITE" id="PS50949">
    <property type="entry name" value="HTH_GNTR"/>
    <property type="match status" value="1"/>
</dbReference>
<keyword evidence="2" id="KW-0238">DNA-binding</keyword>
<dbReference type="InterPro" id="IPR036388">
    <property type="entry name" value="WH-like_DNA-bd_sf"/>
</dbReference>
<dbReference type="SUPFAM" id="SSF46785">
    <property type="entry name" value="Winged helix' DNA-binding domain"/>
    <property type="match status" value="1"/>
</dbReference>
<name>A0ABU3NNZ2_9CHLR</name>
<feature type="domain" description="HTH gntR-type" evidence="4">
    <location>
        <begin position="12"/>
        <end position="80"/>
    </location>
</feature>
<proteinExistence type="predicted"/>
<dbReference type="Gene3D" id="3.40.1410.10">
    <property type="entry name" value="Chorismate lyase-like"/>
    <property type="match status" value="1"/>
</dbReference>
<dbReference type="InterPro" id="IPR028978">
    <property type="entry name" value="Chorismate_lyase_/UTRA_dom_sf"/>
</dbReference>
<dbReference type="SMART" id="SM00345">
    <property type="entry name" value="HTH_GNTR"/>
    <property type="match status" value="1"/>
</dbReference>
<evidence type="ECO:0000256" key="3">
    <source>
        <dbReference type="ARBA" id="ARBA00023163"/>
    </source>
</evidence>
<evidence type="ECO:0000256" key="2">
    <source>
        <dbReference type="ARBA" id="ARBA00023125"/>
    </source>
</evidence>